<gene>
    <name evidence="7" type="primary">potA</name>
    <name evidence="9" type="ORF">IAI60_08140</name>
</gene>
<comment type="function">
    <text evidence="7">Part of the ABC transporter complex PotABCD involved in spermidine/putrescine import. Responsible for energy coupling to the transport system.</text>
</comment>
<dbReference type="InterPro" id="IPR003439">
    <property type="entry name" value="ABC_transporter-like_ATP-bd"/>
</dbReference>
<dbReference type="InterPro" id="IPR005893">
    <property type="entry name" value="PotA-like"/>
</dbReference>
<name>A0ABS3KAV5_9PROT</name>
<protein>
    <recommendedName>
        <fullName evidence="7">Spermidine/putrescine import ATP-binding protein PotA</fullName>
        <ecNumber evidence="7">7.6.2.11</ecNumber>
    </recommendedName>
</protein>
<comment type="subunit">
    <text evidence="7">The complex is composed of two ATP-binding proteins (PotA), two transmembrane proteins (PotB and PotC) and a solute-binding protein (PotD).</text>
</comment>
<evidence type="ECO:0000256" key="2">
    <source>
        <dbReference type="ARBA" id="ARBA00022475"/>
    </source>
</evidence>
<keyword evidence="10" id="KW-1185">Reference proteome</keyword>
<keyword evidence="4 7" id="KW-0067">ATP-binding</keyword>
<dbReference type="SUPFAM" id="SSF52540">
    <property type="entry name" value="P-loop containing nucleoside triphosphate hydrolases"/>
    <property type="match status" value="1"/>
</dbReference>
<dbReference type="Gene3D" id="3.40.50.300">
    <property type="entry name" value="P-loop containing nucleotide triphosphate hydrolases"/>
    <property type="match status" value="1"/>
</dbReference>
<evidence type="ECO:0000256" key="3">
    <source>
        <dbReference type="ARBA" id="ARBA00022741"/>
    </source>
</evidence>
<dbReference type="InterPro" id="IPR050093">
    <property type="entry name" value="ABC_SmlMolc_Importer"/>
</dbReference>
<dbReference type="SMART" id="SM00382">
    <property type="entry name" value="AAA"/>
    <property type="match status" value="1"/>
</dbReference>
<keyword evidence="1 7" id="KW-0813">Transport</keyword>
<comment type="similarity">
    <text evidence="7">Belongs to the ABC transporter superfamily. Spermidine/putrescine importer (TC 3.A.1.11.1) family.</text>
</comment>
<sequence>MPTGLRLEGVTRRFGQTVAVHPLDLSIGGGEMLALLGPSGCGKTTTLRMVAGFEQPDAGRVIIGGEDVTPQRPARRRLGMVFQNYSLFPHMTVAENVAFGLRMQSVPRPERDRRVRAMLELVQLAPLENRRPAQLSGGQQQRVALARSLITEPRVLLLDEPLGALDKNLRESMQFELRSLQRRLGITTLLVTHDQEEALSMSDRVAVMRAGRVVQAGAPASIYDRPATRFVAAFLGTSNLFSGAARQGEMRLGAGGTIRLPDATAQGAAILSVRPERIAVGEQAQGLDNSFDAVVRSAAFRGSFFAYELEAPALGQVLYAYRHPQGSLGEAMIAPGAGTRLGWRAEDGVIVEEDQ</sequence>
<evidence type="ECO:0000256" key="6">
    <source>
        <dbReference type="ARBA" id="ARBA00023136"/>
    </source>
</evidence>
<dbReference type="Proteomes" id="UP001518990">
    <property type="component" value="Unassembled WGS sequence"/>
</dbReference>
<organism evidence="9 10">
    <name type="scientific">Roseomonas marmotae</name>
    <dbReference type="NCBI Taxonomy" id="2768161"/>
    <lineage>
        <taxon>Bacteria</taxon>
        <taxon>Pseudomonadati</taxon>
        <taxon>Pseudomonadota</taxon>
        <taxon>Alphaproteobacteria</taxon>
        <taxon>Acetobacterales</taxon>
        <taxon>Roseomonadaceae</taxon>
        <taxon>Roseomonas</taxon>
    </lineage>
</organism>
<dbReference type="PROSITE" id="PS00211">
    <property type="entry name" value="ABC_TRANSPORTER_1"/>
    <property type="match status" value="1"/>
</dbReference>
<evidence type="ECO:0000256" key="4">
    <source>
        <dbReference type="ARBA" id="ARBA00022840"/>
    </source>
</evidence>
<keyword evidence="3 7" id="KW-0547">Nucleotide-binding</keyword>
<dbReference type="RefSeq" id="WP_208776253.1">
    <property type="nucleotide sequence ID" value="NZ_CP061094.1"/>
</dbReference>
<accession>A0ABS3KAV5</accession>
<dbReference type="InterPro" id="IPR027417">
    <property type="entry name" value="P-loop_NTPase"/>
</dbReference>
<evidence type="ECO:0000313" key="9">
    <source>
        <dbReference type="EMBL" id="MBO1074577.1"/>
    </source>
</evidence>
<dbReference type="InterPro" id="IPR017871">
    <property type="entry name" value="ABC_transporter-like_CS"/>
</dbReference>
<dbReference type="EC" id="7.6.2.11" evidence="7"/>
<evidence type="ECO:0000256" key="5">
    <source>
        <dbReference type="ARBA" id="ARBA00022967"/>
    </source>
</evidence>
<comment type="catalytic activity">
    <reaction evidence="7">
        <text>ATP + H2O + polyamine-[polyamine-binding protein]Side 1 = ADP + phosphate + polyamineSide 2 + [polyamine-binding protein]Side 1.</text>
        <dbReference type="EC" id="7.6.2.11"/>
    </reaction>
</comment>
<comment type="caution">
    <text evidence="9">The sequence shown here is derived from an EMBL/GenBank/DDBJ whole genome shotgun (WGS) entry which is preliminary data.</text>
</comment>
<dbReference type="InterPro" id="IPR003593">
    <property type="entry name" value="AAA+_ATPase"/>
</dbReference>
<reference evidence="9 10" key="1">
    <citation type="submission" date="2020-09" db="EMBL/GenBank/DDBJ databases">
        <title>Roseomonas.</title>
        <authorList>
            <person name="Zhu W."/>
        </authorList>
    </citation>
    <scope>NUCLEOTIDE SEQUENCE [LARGE SCALE GENOMIC DNA]</scope>
    <source>
        <strain evidence="9 10">1311</strain>
    </source>
</reference>
<dbReference type="Gene3D" id="2.40.50.100">
    <property type="match status" value="1"/>
</dbReference>
<dbReference type="PROSITE" id="PS50893">
    <property type="entry name" value="ABC_TRANSPORTER_2"/>
    <property type="match status" value="1"/>
</dbReference>
<dbReference type="NCBIfam" id="TIGR01187">
    <property type="entry name" value="potA"/>
    <property type="match status" value="1"/>
</dbReference>
<proteinExistence type="inferred from homology"/>
<feature type="domain" description="ABC transporter" evidence="8">
    <location>
        <begin position="5"/>
        <end position="235"/>
    </location>
</feature>
<dbReference type="Pfam" id="PF00005">
    <property type="entry name" value="ABC_tran"/>
    <property type="match status" value="1"/>
</dbReference>
<dbReference type="InterPro" id="IPR008995">
    <property type="entry name" value="Mo/tungstate-bd_C_term_dom"/>
</dbReference>
<dbReference type="GO" id="GO:0005524">
    <property type="term" value="F:ATP binding"/>
    <property type="evidence" value="ECO:0007669"/>
    <property type="project" value="UniProtKB-KW"/>
</dbReference>
<dbReference type="InterPro" id="IPR013611">
    <property type="entry name" value="Transp-assoc_OB_typ2"/>
</dbReference>
<dbReference type="PANTHER" id="PTHR42781">
    <property type="entry name" value="SPERMIDINE/PUTRESCINE IMPORT ATP-BINDING PROTEIN POTA"/>
    <property type="match status" value="1"/>
</dbReference>
<evidence type="ECO:0000256" key="1">
    <source>
        <dbReference type="ARBA" id="ARBA00022448"/>
    </source>
</evidence>
<evidence type="ECO:0000313" key="10">
    <source>
        <dbReference type="Proteomes" id="UP001518990"/>
    </source>
</evidence>
<keyword evidence="6 7" id="KW-0472">Membrane</keyword>
<dbReference type="EMBL" id="JACTNF010000006">
    <property type="protein sequence ID" value="MBO1074577.1"/>
    <property type="molecule type" value="Genomic_DNA"/>
</dbReference>
<dbReference type="SUPFAM" id="SSF50331">
    <property type="entry name" value="MOP-like"/>
    <property type="match status" value="1"/>
</dbReference>
<evidence type="ECO:0000256" key="7">
    <source>
        <dbReference type="RuleBase" id="RU364083"/>
    </source>
</evidence>
<keyword evidence="5 7" id="KW-1278">Translocase</keyword>
<evidence type="ECO:0000259" key="8">
    <source>
        <dbReference type="PROSITE" id="PS50893"/>
    </source>
</evidence>
<dbReference type="PANTHER" id="PTHR42781:SF4">
    <property type="entry name" value="SPERMIDINE_PUTRESCINE IMPORT ATP-BINDING PROTEIN POTA"/>
    <property type="match status" value="1"/>
</dbReference>
<dbReference type="Pfam" id="PF08402">
    <property type="entry name" value="TOBE_2"/>
    <property type="match status" value="1"/>
</dbReference>
<keyword evidence="2 7" id="KW-1003">Cell membrane</keyword>